<evidence type="ECO:0000256" key="11">
    <source>
        <dbReference type="ARBA" id="ARBA00022837"/>
    </source>
</evidence>
<keyword evidence="14" id="KW-0539">Nucleus</keyword>
<evidence type="ECO:0000256" key="7">
    <source>
        <dbReference type="ARBA" id="ARBA00022490"/>
    </source>
</evidence>
<feature type="domain" description="C2" evidence="19">
    <location>
        <begin position="128"/>
        <end position="253"/>
    </location>
</feature>
<comment type="function">
    <text evidence="15">Calcium-dependent phospholipid-binding protein that plays a role in ERBB2-mediated tumor cell migration in response to growth factor heregulin stimulation.</text>
</comment>
<evidence type="ECO:0000256" key="14">
    <source>
        <dbReference type="ARBA" id="ARBA00023242"/>
    </source>
</evidence>
<dbReference type="GO" id="GO:0005634">
    <property type="term" value="C:nucleus"/>
    <property type="evidence" value="ECO:0007669"/>
    <property type="project" value="UniProtKB-SubCell"/>
</dbReference>
<evidence type="ECO:0000256" key="15">
    <source>
        <dbReference type="ARBA" id="ARBA00058857"/>
    </source>
</evidence>
<dbReference type="PROSITE" id="PS50004">
    <property type="entry name" value="C2"/>
    <property type="match status" value="2"/>
</dbReference>
<comment type="subcellular location">
    <subcellularLocation>
        <location evidence="3">Cell junction</location>
        <location evidence="3">Focal adhesion</location>
    </subcellularLocation>
    <subcellularLocation>
        <location evidence="2">Cell membrane</location>
    </subcellularLocation>
    <subcellularLocation>
        <location evidence="4">Cytoplasm</location>
    </subcellularLocation>
    <subcellularLocation>
        <location evidence="1">Nucleus</location>
    </subcellularLocation>
</comment>
<dbReference type="GO" id="GO:0005925">
    <property type="term" value="C:focal adhesion"/>
    <property type="evidence" value="ECO:0007669"/>
    <property type="project" value="UniProtKB-SubCell"/>
</dbReference>
<dbReference type="SMART" id="SM00239">
    <property type="entry name" value="C2"/>
    <property type="match status" value="2"/>
</dbReference>
<dbReference type="FunFam" id="2.60.40.150:FF:000042">
    <property type="entry name" value="Copine 3"/>
    <property type="match status" value="1"/>
</dbReference>
<dbReference type="FunFam" id="2.60.40.150:FF:000099">
    <property type="entry name" value="Copine 3"/>
    <property type="match status" value="1"/>
</dbReference>
<dbReference type="SMART" id="SM00327">
    <property type="entry name" value="VWA"/>
    <property type="match status" value="1"/>
</dbReference>
<evidence type="ECO:0000256" key="8">
    <source>
        <dbReference type="ARBA" id="ARBA00022553"/>
    </source>
</evidence>
<dbReference type="SUPFAM" id="SSF49562">
    <property type="entry name" value="C2 domain (Calcium/lipid-binding domain, CaLB)"/>
    <property type="match status" value="2"/>
</dbReference>
<keyword evidence="6" id="KW-1003">Cell membrane</keyword>
<dbReference type="GO" id="GO:0005737">
    <property type="term" value="C:cytoplasm"/>
    <property type="evidence" value="ECO:0007669"/>
    <property type="project" value="UniProtKB-SubCell"/>
</dbReference>
<comment type="caution">
    <text evidence="20">The sequence shown here is derived from an EMBL/GenBank/DDBJ whole genome shotgun (WGS) entry which is preliminary data.</text>
</comment>
<protein>
    <recommendedName>
        <fullName evidence="17">Copine-3</fullName>
    </recommendedName>
    <alternativeName>
        <fullName evidence="18">Copine III</fullName>
    </alternativeName>
</protein>
<keyword evidence="9" id="KW-0479">Metal-binding</keyword>
<evidence type="ECO:0000256" key="1">
    <source>
        <dbReference type="ARBA" id="ARBA00004123"/>
    </source>
</evidence>
<dbReference type="GO" id="GO:0005544">
    <property type="term" value="F:calcium-dependent phospholipid binding"/>
    <property type="evidence" value="ECO:0007669"/>
    <property type="project" value="InterPro"/>
</dbReference>
<evidence type="ECO:0000256" key="17">
    <source>
        <dbReference type="ARBA" id="ARBA00074834"/>
    </source>
</evidence>
<dbReference type="GO" id="GO:0071277">
    <property type="term" value="P:cellular response to calcium ion"/>
    <property type="evidence" value="ECO:0007669"/>
    <property type="project" value="TreeGrafter"/>
</dbReference>
<dbReference type="Proteomes" id="UP000242188">
    <property type="component" value="Unassembled WGS sequence"/>
</dbReference>
<dbReference type="Pfam" id="PF00168">
    <property type="entry name" value="C2"/>
    <property type="match status" value="2"/>
</dbReference>
<reference evidence="20 21" key="1">
    <citation type="journal article" date="2017" name="Nat. Ecol. Evol.">
        <title>Scallop genome provides insights into evolution of bilaterian karyotype and development.</title>
        <authorList>
            <person name="Wang S."/>
            <person name="Zhang J."/>
            <person name="Jiao W."/>
            <person name="Li J."/>
            <person name="Xun X."/>
            <person name="Sun Y."/>
            <person name="Guo X."/>
            <person name="Huan P."/>
            <person name="Dong B."/>
            <person name="Zhang L."/>
            <person name="Hu X."/>
            <person name="Sun X."/>
            <person name="Wang J."/>
            <person name="Zhao C."/>
            <person name="Wang Y."/>
            <person name="Wang D."/>
            <person name="Huang X."/>
            <person name="Wang R."/>
            <person name="Lv J."/>
            <person name="Li Y."/>
            <person name="Zhang Z."/>
            <person name="Liu B."/>
            <person name="Lu W."/>
            <person name="Hui Y."/>
            <person name="Liang J."/>
            <person name="Zhou Z."/>
            <person name="Hou R."/>
            <person name="Li X."/>
            <person name="Liu Y."/>
            <person name="Li H."/>
            <person name="Ning X."/>
            <person name="Lin Y."/>
            <person name="Zhao L."/>
            <person name="Xing Q."/>
            <person name="Dou J."/>
            <person name="Li Y."/>
            <person name="Mao J."/>
            <person name="Guo H."/>
            <person name="Dou H."/>
            <person name="Li T."/>
            <person name="Mu C."/>
            <person name="Jiang W."/>
            <person name="Fu Q."/>
            <person name="Fu X."/>
            <person name="Miao Y."/>
            <person name="Liu J."/>
            <person name="Yu Q."/>
            <person name="Li R."/>
            <person name="Liao H."/>
            <person name="Li X."/>
            <person name="Kong Y."/>
            <person name="Jiang Z."/>
            <person name="Chourrout D."/>
            <person name="Li R."/>
            <person name="Bao Z."/>
        </authorList>
    </citation>
    <scope>NUCLEOTIDE SEQUENCE [LARGE SCALE GENOMIC DNA]</scope>
    <source>
        <strain evidence="20 21">PY_sf001</strain>
    </source>
</reference>
<keyword evidence="13" id="KW-0472">Membrane</keyword>
<evidence type="ECO:0000256" key="6">
    <source>
        <dbReference type="ARBA" id="ARBA00022475"/>
    </source>
</evidence>
<dbReference type="EMBL" id="NEDP02000186">
    <property type="protein sequence ID" value="OWF56481.1"/>
    <property type="molecule type" value="Genomic_DNA"/>
</dbReference>
<comment type="similarity">
    <text evidence="5">Belongs to the copine family.</text>
</comment>
<dbReference type="InterPro" id="IPR045052">
    <property type="entry name" value="Copine"/>
</dbReference>
<dbReference type="OrthoDB" id="5855668at2759"/>
<evidence type="ECO:0000313" key="20">
    <source>
        <dbReference type="EMBL" id="OWF56481.1"/>
    </source>
</evidence>
<evidence type="ECO:0000313" key="21">
    <source>
        <dbReference type="Proteomes" id="UP000242188"/>
    </source>
</evidence>
<dbReference type="InterPro" id="IPR035892">
    <property type="entry name" value="C2_domain_sf"/>
</dbReference>
<dbReference type="PANTHER" id="PTHR10857">
    <property type="entry name" value="COPINE"/>
    <property type="match status" value="1"/>
</dbReference>
<dbReference type="PANTHER" id="PTHR10857:SF102">
    <property type="entry name" value="C2 DOMAIN-CONTAINING PROTEIN"/>
    <property type="match status" value="1"/>
</dbReference>
<dbReference type="GO" id="GO:0046872">
    <property type="term" value="F:metal ion binding"/>
    <property type="evidence" value="ECO:0007669"/>
    <property type="project" value="UniProtKB-KW"/>
</dbReference>
<organism evidence="20 21">
    <name type="scientific">Mizuhopecten yessoensis</name>
    <name type="common">Japanese scallop</name>
    <name type="synonym">Patinopecten yessoensis</name>
    <dbReference type="NCBI Taxonomy" id="6573"/>
    <lineage>
        <taxon>Eukaryota</taxon>
        <taxon>Metazoa</taxon>
        <taxon>Spiralia</taxon>
        <taxon>Lophotrochozoa</taxon>
        <taxon>Mollusca</taxon>
        <taxon>Bivalvia</taxon>
        <taxon>Autobranchia</taxon>
        <taxon>Pteriomorphia</taxon>
        <taxon>Pectinida</taxon>
        <taxon>Pectinoidea</taxon>
        <taxon>Pectinidae</taxon>
        <taxon>Mizuhopecten</taxon>
    </lineage>
</organism>
<sequence length="554" mass="61609">MALRVGGSSGGPVSRVELRIECQNLLKKDTSSKSDPCAVFLLEKQGQWMEYGRTENIENCHDPKFTKTFVIDYFFEEVQKVKIQVFDIDNKSPQLTDDDFLGELQCNLGTIVSRNPMVEPLKKRNGHPIGGSVITIRSEEMKEGGEIAHMSFNAKKLDNKDFMGKSDPYIEMMRQGPDGSWQVTHRTEVIKNTLNPVWRPFSLPVHALCSGDHSKEIKFDVYDWDKDGSHDLIGGFTTSVKEMMAASDQEVTFQCINPKKKSKKKYENSGTVHLTSFKLSKPMTFLDYIYGGMQINFTVGIDFTASNGNPRSNTSLHFMDPNRPNEYVQATRAVGAICQDYDSDKMFPALGFGAKLPTGEVSFEFALNFNPSNPYCNGIEGVIAAYQNCIQSVELYGPTNVAPIIQHMARFAAQSQAEESTKGAGQYYVLLLLTDGALSDMPQTIQAIVNATALPMSIIIVGVGQADFSNMEMLDGDGGTLRAPNGQESRRDIVQFVPFRQFKNEASMGIQSEESYARDQASAQELARQVLAEVPQQVVQYFTMRGLTPNKKPA</sequence>
<comment type="subunit">
    <text evidence="16">Monomer. Interacts with ERBB2 (preferentially with the tyrosine phosphorylated form); this interaction occurs at the cell membrane and is increased in a growth factor heregulin-dependent manner. Interacts with SHC1; this interaction may mediate the binding of CPNE3 with ERBB2. Interacts with RACK1.</text>
</comment>
<keyword evidence="12" id="KW-0965">Cell junction</keyword>
<keyword evidence="10" id="KW-0677">Repeat</keyword>
<evidence type="ECO:0000256" key="3">
    <source>
        <dbReference type="ARBA" id="ARBA00004246"/>
    </source>
</evidence>
<evidence type="ECO:0000256" key="16">
    <source>
        <dbReference type="ARBA" id="ARBA00065466"/>
    </source>
</evidence>
<evidence type="ECO:0000256" key="2">
    <source>
        <dbReference type="ARBA" id="ARBA00004236"/>
    </source>
</evidence>
<dbReference type="CDD" id="cd04047">
    <property type="entry name" value="C2B_Copine"/>
    <property type="match status" value="1"/>
</dbReference>
<feature type="domain" description="C2" evidence="19">
    <location>
        <begin position="1"/>
        <end position="121"/>
    </location>
</feature>
<dbReference type="STRING" id="6573.A0A210R6G2"/>
<evidence type="ECO:0000256" key="5">
    <source>
        <dbReference type="ARBA" id="ARBA00009048"/>
    </source>
</evidence>
<evidence type="ECO:0000256" key="12">
    <source>
        <dbReference type="ARBA" id="ARBA00022949"/>
    </source>
</evidence>
<dbReference type="Gene3D" id="2.60.40.150">
    <property type="entry name" value="C2 domain"/>
    <property type="match status" value="2"/>
</dbReference>
<dbReference type="InterPro" id="IPR010734">
    <property type="entry name" value="Copine_C"/>
</dbReference>
<dbReference type="GO" id="GO:0005886">
    <property type="term" value="C:plasma membrane"/>
    <property type="evidence" value="ECO:0007669"/>
    <property type="project" value="UniProtKB-SubCell"/>
</dbReference>
<dbReference type="InterPro" id="IPR037768">
    <property type="entry name" value="C2B_Copine"/>
</dbReference>
<keyword evidence="21" id="KW-1185">Reference proteome</keyword>
<accession>A0A210R6G2</accession>
<evidence type="ECO:0000256" key="9">
    <source>
        <dbReference type="ARBA" id="ARBA00022723"/>
    </source>
</evidence>
<keyword evidence="11" id="KW-0106">Calcium</keyword>
<gene>
    <name evidence="20" type="ORF">KP79_PYT13784</name>
</gene>
<evidence type="ECO:0000256" key="13">
    <source>
        <dbReference type="ARBA" id="ARBA00023136"/>
    </source>
</evidence>
<name>A0A210R6G2_MIZYE</name>
<evidence type="ECO:0000256" key="10">
    <source>
        <dbReference type="ARBA" id="ARBA00022737"/>
    </source>
</evidence>
<dbReference type="Pfam" id="PF07002">
    <property type="entry name" value="Copine"/>
    <property type="match status" value="1"/>
</dbReference>
<dbReference type="AlphaFoldDB" id="A0A210R6G2"/>
<dbReference type="InterPro" id="IPR036465">
    <property type="entry name" value="vWFA_dom_sf"/>
</dbReference>
<keyword evidence="7" id="KW-0963">Cytoplasm</keyword>
<keyword evidence="8" id="KW-0597">Phosphoprotein</keyword>
<evidence type="ECO:0000256" key="4">
    <source>
        <dbReference type="ARBA" id="ARBA00004496"/>
    </source>
</evidence>
<dbReference type="InterPro" id="IPR002035">
    <property type="entry name" value="VWF_A"/>
</dbReference>
<dbReference type="InterPro" id="IPR000008">
    <property type="entry name" value="C2_dom"/>
</dbReference>
<dbReference type="SUPFAM" id="SSF53300">
    <property type="entry name" value="vWA-like"/>
    <property type="match status" value="1"/>
</dbReference>
<evidence type="ECO:0000259" key="19">
    <source>
        <dbReference type="PROSITE" id="PS50004"/>
    </source>
</evidence>
<proteinExistence type="inferred from homology"/>
<evidence type="ECO:0000256" key="18">
    <source>
        <dbReference type="ARBA" id="ARBA00076171"/>
    </source>
</evidence>
<dbReference type="CDD" id="cd04048">
    <property type="entry name" value="C2A_Copine"/>
    <property type="match status" value="1"/>
</dbReference>